<accession>A0AA38KNA2</accession>
<feature type="transmembrane region" description="Helical" evidence="8">
    <location>
        <begin position="570"/>
        <end position="592"/>
    </location>
</feature>
<dbReference type="Pfam" id="PF00560">
    <property type="entry name" value="LRR_1"/>
    <property type="match status" value="9"/>
</dbReference>
<dbReference type="OMA" id="GEKLMPR"/>
<feature type="domain" description="Protein kinase" evidence="9">
    <location>
        <begin position="630"/>
        <end position="804"/>
    </location>
</feature>
<dbReference type="GO" id="GO:0004672">
    <property type="term" value="F:protein kinase activity"/>
    <property type="evidence" value="ECO:0007669"/>
    <property type="project" value="InterPro"/>
</dbReference>
<dbReference type="SUPFAM" id="SSF56112">
    <property type="entry name" value="Protein kinase-like (PK-like)"/>
    <property type="match status" value="1"/>
</dbReference>
<dbReference type="InterPro" id="IPR011009">
    <property type="entry name" value="Kinase-like_dom_sf"/>
</dbReference>
<evidence type="ECO:0000313" key="10">
    <source>
        <dbReference type="EMBL" id="KAH9307536.1"/>
    </source>
</evidence>
<dbReference type="InterPro" id="IPR050647">
    <property type="entry name" value="Plant_LRR-RLKs"/>
</dbReference>
<dbReference type="GO" id="GO:0005524">
    <property type="term" value="F:ATP binding"/>
    <property type="evidence" value="ECO:0007669"/>
    <property type="project" value="InterPro"/>
</dbReference>
<evidence type="ECO:0000256" key="6">
    <source>
        <dbReference type="ARBA" id="ARBA00023136"/>
    </source>
</evidence>
<dbReference type="PROSITE" id="PS50011">
    <property type="entry name" value="PROTEIN_KINASE_DOM"/>
    <property type="match status" value="1"/>
</dbReference>
<dbReference type="Gene3D" id="3.80.10.10">
    <property type="entry name" value="Ribonuclease Inhibitor"/>
    <property type="match status" value="4"/>
</dbReference>
<evidence type="ECO:0000256" key="7">
    <source>
        <dbReference type="ARBA" id="ARBA00023180"/>
    </source>
</evidence>
<keyword evidence="11" id="KW-1185">Reference proteome</keyword>
<proteinExistence type="predicted"/>
<keyword evidence="5 8" id="KW-1133">Transmembrane helix</keyword>
<sequence length="804" mass="88452">MKQLYKFSIFEWRDVSSDSDPCQWAGVKCDQKRGNDVVELHLSGFGFNDSVRQSMCKLPALQFLDLSNNFLWSTPSYEDIRSCTSLISLNVSSSFMSGSLPSLNTLQNLQILDMACNNLQEGFGTQIQNLTKLRILSVESNNFGGSVTFEGLKLEQVDLSYNRLIGVFPAGLTNCTNLTFLDLSGNSLSGSIPDSIRRLVKLETLVLSSNNFSGSIPKALSALTNLSHFEVDQNKLSGTIPGELSLMTGLVSLDLSYNELTGFIPPQLFSLRNLRVLDLTFNSLTGGIPQNFSRSLFRFRIGNNHLNGTIPSTISNAPSLTYLEMNNNFLNGPIPEQLASCTELQLLDLGHNELTGPLSSVLHKLSQLQYLMLPNNKFDGSILDELSNLPNLIYVDLSGNHLSGSISPKMFELKQLQNLRLHNNRLSGIIPLTIQDGPKSLLELQLGSNNLTGTIPSGIGNLNMLQIALNLSHNSLGGRIPTSLSRSVALEILDFSNNRLTGEIPVSLARMTSLVILDLSYNNLTGSIPSSLNGNKNLQLNTTGNTNLSRDQSVSSTAKLTRKGNTLIKVVGAVAAVAVFILCCLHLGFHWIRILDRQGFNLSQAIRKILEKVEHPRISYEELVIATNTFSESNLLATSSIGSVFKGILTDGTQIAVKVLNLMNEDSNKIFKAECKVLQKVRHRNLARIITTCSNLQFKALIFEFFSNGSLEKHLYQNRGHFFDLGLKEVLNIAIDIAHAIEYLHHDCYVQIVHCDIKPDNVLLDTDMTAHLIDFGIARLMGRSSVDSLASTMDLKGSVGYIAP</sequence>
<keyword evidence="6 8" id="KW-0472">Membrane</keyword>
<dbReference type="SUPFAM" id="SSF52058">
    <property type="entry name" value="L domain-like"/>
    <property type="match status" value="2"/>
</dbReference>
<dbReference type="InterPro" id="IPR008271">
    <property type="entry name" value="Ser/Thr_kinase_AS"/>
</dbReference>
<dbReference type="PANTHER" id="PTHR48056:SF89">
    <property type="entry name" value="OS06G0585982 PROTEIN"/>
    <property type="match status" value="1"/>
</dbReference>
<feature type="non-terminal residue" evidence="10">
    <location>
        <position position="804"/>
    </location>
</feature>
<dbReference type="PANTHER" id="PTHR48056">
    <property type="entry name" value="LRR RECEPTOR-LIKE SERINE/THREONINE-PROTEIN KINASE-RELATED"/>
    <property type="match status" value="1"/>
</dbReference>
<comment type="subcellular location">
    <subcellularLocation>
        <location evidence="1">Membrane</location>
        <topology evidence="1">Single-pass membrane protein</topology>
    </subcellularLocation>
</comment>
<dbReference type="Pfam" id="PF13855">
    <property type="entry name" value="LRR_8"/>
    <property type="match status" value="1"/>
</dbReference>
<keyword evidence="7" id="KW-0325">Glycoprotein</keyword>
<protein>
    <recommendedName>
        <fullName evidence="9">Protein kinase domain-containing protein</fullName>
    </recommendedName>
</protein>
<keyword evidence="4" id="KW-0677">Repeat</keyword>
<dbReference type="Gene3D" id="3.30.200.20">
    <property type="entry name" value="Phosphorylase Kinase, domain 1"/>
    <property type="match status" value="1"/>
</dbReference>
<dbReference type="Proteomes" id="UP000824469">
    <property type="component" value="Unassembled WGS sequence"/>
</dbReference>
<evidence type="ECO:0000313" key="11">
    <source>
        <dbReference type="Proteomes" id="UP000824469"/>
    </source>
</evidence>
<dbReference type="AlphaFoldDB" id="A0AA38KNA2"/>
<reference evidence="10 11" key="1">
    <citation type="journal article" date="2021" name="Nat. Plants">
        <title>The Taxus genome provides insights into paclitaxel biosynthesis.</title>
        <authorList>
            <person name="Xiong X."/>
            <person name="Gou J."/>
            <person name="Liao Q."/>
            <person name="Li Y."/>
            <person name="Zhou Q."/>
            <person name="Bi G."/>
            <person name="Li C."/>
            <person name="Du R."/>
            <person name="Wang X."/>
            <person name="Sun T."/>
            <person name="Guo L."/>
            <person name="Liang H."/>
            <person name="Lu P."/>
            <person name="Wu Y."/>
            <person name="Zhang Z."/>
            <person name="Ro D.K."/>
            <person name="Shang Y."/>
            <person name="Huang S."/>
            <person name="Yan J."/>
        </authorList>
    </citation>
    <scope>NUCLEOTIDE SEQUENCE [LARGE SCALE GENOMIC DNA]</scope>
    <source>
        <strain evidence="10">Ta-2019</strain>
    </source>
</reference>
<keyword evidence="2" id="KW-0433">Leucine-rich repeat</keyword>
<dbReference type="SMART" id="SM00220">
    <property type="entry name" value="S_TKc"/>
    <property type="match status" value="1"/>
</dbReference>
<organism evidence="10 11">
    <name type="scientific">Taxus chinensis</name>
    <name type="common">Chinese yew</name>
    <name type="synonym">Taxus wallichiana var. chinensis</name>
    <dbReference type="NCBI Taxonomy" id="29808"/>
    <lineage>
        <taxon>Eukaryota</taxon>
        <taxon>Viridiplantae</taxon>
        <taxon>Streptophyta</taxon>
        <taxon>Embryophyta</taxon>
        <taxon>Tracheophyta</taxon>
        <taxon>Spermatophyta</taxon>
        <taxon>Pinopsida</taxon>
        <taxon>Pinidae</taxon>
        <taxon>Conifers II</taxon>
        <taxon>Cupressales</taxon>
        <taxon>Taxaceae</taxon>
        <taxon>Taxus</taxon>
    </lineage>
</organism>
<dbReference type="GO" id="GO:0016020">
    <property type="term" value="C:membrane"/>
    <property type="evidence" value="ECO:0007669"/>
    <property type="project" value="UniProtKB-SubCell"/>
</dbReference>
<evidence type="ECO:0000256" key="5">
    <source>
        <dbReference type="ARBA" id="ARBA00022989"/>
    </source>
</evidence>
<dbReference type="FunFam" id="3.80.10.10:FF:000095">
    <property type="entry name" value="LRR receptor-like serine/threonine-protein kinase GSO1"/>
    <property type="match status" value="2"/>
</dbReference>
<gene>
    <name evidence="10" type="ORF">KI387_035447</name>
</gene>
<dbReference type="PRINTS" id="PR00019">
    <property type="entry name" value="LEURICHRPT"/>
</dbReference>
<dbReference type="Gene3D" id="1.10.510.10">
    <property type="entry name" value="Transferase(Phosphotransferase) domain 1"/>
    <property type="match status" value="1"/>
</dbReference>
<dbReference type="Pfam" id="PF00069">
    <property type="entry name" value="Pkinase"/>
    <property type="match status" value="1"/>
</dbReference>
<evidence type="ECO:0000256" key="8">
    <source>
        <dbReference type="SAM" id="Phobius"/>
    </source>
</evidence>
<evidence type="ECO:0000256" key="1">
    <source>
        <dbReference type="ARBA" id="ARBA00004167"/>
    </source>
</evidence>
<evidence type="ECO:0000259" key="9">
    <source>
        <dbReference type="PROSITE" id="PS50011"/>
    </source>
</evidence>
<dbReference type="PROSITE" id="PS51450">
    <property type="entry name" value="LRR"/>
    <property type="match status" value="1"/>
</dbReference>
<dbReference type="InterPro" id="IPR000719">
    <property type="entry name" value="Prot_kinase_dom"/>
</dbReference>
<dbReference type="FunFam" id="3.30.200.20:FF:000661">
    <property type="entry name" value="Serine-threonine protein kinase plant-type"/>
    <property type="match status" value="1"/>
</dbReference>
<keyword evidence="3 8" id="KW-0812">Transmembrane</keyword>
<dbReference type="EMBL" id="JAHRHJ020000007">
    <property type="protein sequence ID" value="KAH9307536.1"/>
    <property type="molecule type" value="Genomic_DNA"/>
</dbReference>
<dbReference type="SMART" id="SM00369">
    <property type="entry name" value="LRR_TYP"/>
    <property type="match status" value="5"/>
</dbReference>
<dbReference type="InterPro" id="IPR003591">
    <property type="entry name" value="Leu-rich_rpt_typical-subtyp"/>
</dbReference>
<comment type="caution">
    <text evidence="10">The sequence shown here is derived from an EMBL/GenBank/DDBJ whole genome shotgun (WGS) entry which is preliminary data.</text>
</comment>
<dbReference type="InterPro" id="IPR032675">
    <property type="entry name" value="LRR_dom_sf"/>
</dbReference>
<dbReference type="PROSITE" id="PS00108">
    <property type="entry name" value="PROTEIN_KINASE_ST"/>
    <property type="match status" value="1"/>
</dbReference>
<evidence type="ECO:0000256" key="2">
    <source>
        <dbReference type="ARBA" id="ARBA00022614"/>
    </source>
</evidence>
<dbReference type="InterPro" id="IPR001611">
    <property type="entry name" value="Leu-rich_rpt"/>
</dbReference>
<evidence type="ECO:0000256" key="4">
    <source>
        <dbReference type="ARBA" id="ARBA00022737"/>
    </source>
</evidence>
<name>A0AA38KNA2_TAXCH</name>
<evidence type="ECO:0000256" key="3">
    <source>
        <dbReference type="ARBA" id="ARBA00022692"/>
    </source>
</evidence>
<dbReference type="GO" id="GO:0033612">
    <property type="term" value="F:receptor serine/threonine kinase binding"/>
    <property type="evidence" value="ECO:0007669"/>
    <property type="project" value="TreeGrafter"/>
</dbReference>